<gene>
    <name evidence="6 8" type="primary">rpsH</name>
    <name evidence="8" type="ORF">AB4875_15955</name>
</gene>
<protein>
    <recommendedName>
        <fullName evidence="4 6">Small ribosomal subunit protein uS8</fullName>
    </recommendedName>
</protein>
<dbReference type="SUPFAM" id="SSF56047">
    <property type="entry name" value="Ribosomal protein S8"/>
    <property type="match status" value="1"/>
</dbReference>
<evidence type="ECO:0000256" key="6">
    <source>
        <dbReference type="HAMAP-Rule" id="MF_01302"/>
    </source>
</evidence>
<name>A0ABV3TZE5_9GAMM</name>
<comment type="subunit">
    <text evidence="5 6">Part of the 30S ribosomal subunit. Contacts proteins S5 and S12.</text>
</comment>
<dbReference type="InterPro" id="IPR047863">
    <property type="entry name" value="Ribosomal_uS8_CS"/>
</dbReference>
<evidence type="ECO:0000313" key="9">
    <source>
        <dbReference type="Proteomes" id="UP001557484"/>
    </source>
</evidence>
<proteinExistence type="inferred from homology"/>
<dbReference type="NCBIfam" id="NF001109">
    <property type="entry name" value="PRK00136.1"/>
    <property type="match status" value="1"/>
</dbReference>
<dbReference type="GO" id="GO:0005840">
    <property type="term" value="C:ribosome"/>
    <property type="evidence" value="ECO:0007669"/>
    <property type="project" value="UniProtKB-KW"/>
</dbReference>
<accession>A0ABV3TZE5</accession>
<evidence type="ECO:0000256" key="3">
    <source>
        <dbReference type="ARBA" id="ARBA00023274"/>
    </source>
</evidence>
<dbReference type="RefSeq" id="WP_368377111.1">
    <property type="nucleotide sequence ID" value="NZ_JBFRYB010000002.1"/>
</dbReference>
<dbReference type="PROSITE" id="PS00053">
    <property type="entry name" value="RIBOSOMAL_S8"/>
    <property type="match status" value="1"/>
</dbReference>
<comment type="similarity">
    <text evidence="1 6 7">Belongs to the universal ribosomal protein uS8 family.</text>
</comment>
<sequence>MSMQDPLADMLTRIRNAQMAGKTAVKMPSSKLKVSVAKVLEDEGYVAGSRVEEQGGKAELTVDLKYHQGKPVIAEISRVSRPGLRAYAGKDELPSVRAGLGIAIVSTSHGVMTDRAARAAGVGGEVLCTVF</sequence>
<keyword evidence="6" id="KW-0699">rRNA-binding</keyword>
<keyword evidence="9" id="KW-1185">Reference proteome</keyword>
<dbReference type="EMBL" id="JBFRYB010000002">
    <property type="protein sequence ID" value="MEX1666990.1"/>
    <property type="molecule type" value="Genomic_DNA"/>
</dbReference>
<evidence type="ECO:0000313" key="8">
    <source>
        <dbReference type="EMBL" id="MEX1666990.1"/>
    </source>
</evidence>
<comment type="caution">
    <text evidence="8">The sequence shown here is derived from an EMBL/GenBank/DDBJ whole genome shotgun (WGS) entry which is preliminary data.</text>
</comment>
<keyword evidence="3 6" id="KW-0687">Ribonucleoprotein</keyword>
<evidence type="ECO:0000256" key="4">
    <source>
        <dbReference type="ARBA" id="ARBA00035258"/>
    </source>
</evidence>
<organism evidence="8 9">
    <name type="scientific">Zhongshania arctica</name>
    <dbReference type="NCBI Taxonomy" id="3238302"/>
    <lineage>
        <taxon>Bacteria</taxon>
        <taxon>Pseudomonadati</taxon>
        <taxon>Pseudomonadota</taxon>
        <taxon>Gammaproteobacteria</taxon>
        <taxon>Cellvibrionales</taxon>
        <taxon>Spongiibacteraceae</taxon>
        <taxon>Zhongshania</taxon>
    </lineage>
</organism>
<dbReference type="Gene3D" id="3.30.1490.10">
    <property type="match status" value="1"/>
</dbReference>
<comment type="function">
    <text evidence="6">One of the primary rRNA binding proteins, it binds directly to 16S rRNA central domain where it helps coordinate assembly of the platform of the 30S subunit.</text>
</comment>
<keyword evidence="2 6" id="KW-0689">Ribosomal protein</keyword>
<dbReference type="Gene3D" id="3.30.1370.30">
    <property type="match status" value="1"/>
</dbReference>
<dbReference type="Proteomes" id="UP001557484">
    <property type="component" value="Unassembled WGS sequence"/>
</dbReference>
<dbReference type="InterPro" id="IPR000630">
    <property type="entry name" value="Ribosomal_uS8"/>
</dbReference>
<dbReference type="PANTHER" id="PTHR11758">
    <property type="entry name" value="40S RIBOSOMAL PROTEIN S15A"/>
    <property type="match status" value="1"/>
</dbReference>
<evidence type="ECO:0000256" key="7">
    <source>
        <dbReference type="RuleBase" id="RU003660"/>
    </source>
</evidence>
<keyword evidence="6" id="KW-0694">RNA-binding</keyword>
<dbReference type="Pfam" id="PF00410">
    <property type="entry name" value="Ribosomal_S8"/>
    <property type="match status" value="1"/>
</dbReference>
<reference evidence="8 9" key="1">
    <citation type="journal article" date="2011" name="Int. J. Syst. Evol. Microbiol.">
        <title>Zhongshania antarctica gen. nov., sp. nov. and Zhongshania guokunii sp. nov., gammaproteobacteria respectively isolated from coastal attached (fast) ice and surface seawater of the Antarctic.</title>
        <authorList>
            <person name="Li H.J."/>
            <person name="Zhang X.Y."/>
            <person name="Chen C.X."/>
            <person name="Zhang Y.J."/>
            <person name="Gao Z.M."/>
            <person name="Yu Y."/>
            <person name="Chen X.L."/>
            <person name="Chen B."/>
            <person name="Zhang Y.Z."/>
        </authorList>
    </citation>
    <scope>NUCLEOTIDE SEQUENCE [LARGE SCALE GENOMIC DNA]</scope>
    <source>
        <strain evidence="8 9">R06B22</strain>
    </source>
</reference>
<dbReference type="InterPro" id="IPR035987">
    <property type="entry name" value="Ribosomal_uS8_sf"/>
</dbReference>
<evidence type="ECO:0000256" key="2">
    <source>
        <dbReference type="ARBA" id="ARBA00022980"/>
    </source>
</evidence>
<dbReference type="HAMAP" id="MF_01302_B">
    <property type="entry name" value="Ribosomal_uS8_B"/>
    <property type="match status" value="1"/>
</dbReference>
<evidence type="ECO:0000256" key="5">
    <source>
        <dbReference type="ARBA" id="ARBA00046740"/>
    </source>
</evidence>
<evidence type="ECO:0000256" key="1">
    <source>
        <dbReference type="ARBA" id="ARBA00006471"/>
    </source>
</evidence>